<evidence type="ECO:0000313" key="1">
    <source>
        <dbReference type="EMBL" id="BDA40151.1"/>
    </source>
</evidence>
<accession>A0ABM7U5V3</accession>
<proteinExistence type="predicted"/>
<keyword evidence="2" id="KW-1185">Reference proteome</keyword>
<sequence length="47" mass="5563">MLIKYSQLCSFHPTIFEYSNLSLQAIASNSSIIETTYLYSTRNFRFY</sequence>
<evidence type="ECO:0000313" key="2">
    <source>
        <dbReference type="Proteomes" id="UP001319803"/>
    </source>
</evidence>
<gene>
    <name evidence="1" type="ORF">CPARK_000098900</name>
</gene>
<dbReference type="EMBL" id="AP024987">
    <property type="protein sequence ID" value="BDA40151.1"/>
    <property type="molecule type" value="Genomic_DNA"/>
</dbReference>
<reference evidence="1 2" key="1">
    <citation type="submission" date="2021-08" db="EMBL/GenBank/DDBJ databases">
        <title>Endosymbiont genome of Braarudosphaera bigelowii.</title>
        <authorList>
            <person name="Suzuki S."/>
            <person name="Ishida K."/>
        </authorList>
    </citation>
    <scope>NUCLEOTIDE SEQUENCE [LARGE SCALE GENOMIC DNA]</scope>
    <source>
        <strain evidence="1">CPSB-1</strain>
    </source>
</reference>
<protein>
    <submittedName>
        <fullName evidence="1">Uncharacterized protein</fullName>
    </submittedName>
</protein>
<organism evidence="1 2">
    <name type="scientific">cyanobacterium endosymbiont of Braarudosphaera bigelowii</name>
    <dbReference type="NCBI Taxonomy" id="1285375"/>
    <lineage>
        <taxon>Bacteria</taxon>
        <taxon>Bacillati</taxon>
        <taxon>Cyanobacteriota</taxon>
        <taxon>Cyanophyceae</taxon>
        <taxon>Oscillatoriophycideae</taxon>
        <taxon>Chroococcales</taxon>
        <taxon>Aphanothecaceae</taxon>
        <taxon>Candidatus Atelocyanobacterium</taxon>
        <taxon>Candidatus Atelocyanobacterium thalassae</taxon>
    </lineage>
</organism>
<dbReference type="Proteomes" id="UP001319803">
    <property type="component" value="Chromosome"/>
</dbReference>
<name>A0ABM7U5V3_9CHRO</name>